<accession>A0A9R1UDU3</accession>
<organism evidence="1 2">
    <name type="scientific">Lactuca sativa</name>
    <name type="common">Garden lettuce</name>
    <dbReference type="NCBI Taxonomy" id="4236"/>
    <lineage>
        <taxon>Eukaryota</taxon>
        <taxon>Viridiplantae</taxon>
        <taxon>Streptophyta</taxon>
        <taxon>Embryophyta</taxon>
        <taxon>Tracheophyta</taxon>
        <taxon>Spermatophyta</taxon>
        <taxon>Magnoliopsida</taxon>
        <taxon>eudicotyledons</taxon>
        <taxon>Gunneridae</taxon>
        <taxon>Pentapetalae</taxon>
        <taxon>asterids</taxon>
        <taxon>campanulids</taxon>
        <taxon>Asterales</taxon>
        <taxon>Asteraceae</taxon>
        <taxon>Cichorioideae</taxon>
        <taxon>Cichorieae</taxon>
        <taxon>Lactucinae</taxon>
        <taxon>Lactuca</taxon>
    </lineage>
</organism>
<evidence type="ECO:0000313" key="2">
    <source>
        <dbReference type="Proteomes" id="UP000235145"/>
    </source>
</evidence>
<comment type="caution">
    <text evidence="1">The sequence shown here is derived from an EMBL/GenBank/DDBJ whole genome shotgun (WGS) entry which is preliminary data.</text>
</comment>
<dbReference type="EMBL" id="NBSK02000009">
    <property type="protein sequence ID" value="KAJ0185298.1"/>
    <property type="molecule type" value="Genomic_DNA"/>
</dbReference>
<dbReference type="PANTHER" id="PTHR33018:SF37">
    <property type="entry name" value="TRANSPOSASE TNP1_EN_SPM-LIKE DOMAIN-CONTAINING PROTEIN"/>
    <property type="match status" value="1"/>
</dbReference>
<protein>
    <submittedName>
        <fullName evidence="1">Uncharacterized protein</fullName>
    </submittedName>
</protein>
<keyword evidence="2" id="KW-1185">Reference proteome</keyword>
<dbReference type="AlphaFoldDB" id="A0A9R1UDU3"/>
<sequence length="144" mass="17204">MQHHNRLQSNMSFFTTVRRNTISRPQRKGRSVSLIKDKPKPKLVHLQIEFDELGQTIGNIRFEFTTYCGVTVRTRISILKQWNEVPQPEIDELWLNIKTHWNIPNDDYKAQVLKVCNQQWRSYKSKLVKFMDKRIDSLEKYTPA</sequence>
<name>A0A9R1UDU3_LACSA</name>
<proteinExistence type="predicted"/>
<evidence type="ECO:0000313" key="1">
    <source>
        <dbReference type="EMBL" id="KAJ0185298.1"/>
    </source>
</evidence>
<dbReference type="Proteomes" id="UP000235145">
    <property type="component" value="Unassembled WGS sequence"/>
</dbReference>
<reference evidence="1 2" key="1">
    <citation type="journal article" date="2017" name="Nat. Commun.">
        <title>Genome assembly with in vitro proximity ligation data and whole-genome triplication in lettuce.</title>
        <authorList>
            <person name="Reyes-Chin-Wo S."/>
            <person name="Wang Z."/>
            <person name="Yang X."/>
            <person name="Kozik A."/>
            <person name="Arikit S."/>
            <person name="Song C."/>
            <person name="Xia L."/>
            <person name="Froenicke L."/>
            <person name="Lavelle D.O."/>
            <person name="Truco M.J."/>
            <person name="Xia R."/>
            <person name="Zhu S."/>
            <person name="Xu C."/>
            <person name="Xu H."/>
            <person name="Xu X."/>
            <person name="Cox K."/>
            <person name="Korf I."/>
            <person name="Meyers B.C."/>
            <person name="Michelmore R.W."/>
        </authorList>
    </citation>
    <scope>NUCLEOTIDE SEQUENCE [LARGE SCALE GENOMIC DNA]</scope>
    <source>
        <strain evidence="2">cv. Salinas</strain>
        <tissue evidence="1">Seedlings</tissue>
    </source>
</reference>
<gene>
    <name evidence="1" type="ORF">LSAT_V11C900458290</name>
</gene>
<dbReference type="PANTHER" id="PTHR33018">
    <property type="entry name" value="OS10G0338966 PROTEIN-RELATED"/>
    <property type="match status" value="1"/>
</dbReference>